<proteinExistence type="predicted"/>
<gene>
    <name evidence="1" type="ORF">LRLFYP97_01719</name>
</gene>
<protein>
    <submittedName>
        <fullName evidence="1">Uncharacterized protein</fullName>
    </submittedName>
</protein>
<reference evidence="1" key="1">
    <citation type="submission" date="2019-11" db="EMBL/GenBank/DDBJ databases">
        <authorList>
            <person name="Feng L."/>
        </authorList>
    </citation>
    <scope>NUCLEOTIDE SEQUENCE</scope>
    <source>
        <strain evidence="1">LrhamnosusLFYP97</strain>
    </source>
</reference>
<dbReference type="AlphaFoldDB" id="A0A6N2Z2R4"/>
<evidence type="ECO:0000313" key="1">
    <source>
        <dbReference type="EMBL" id="VYT73695.1"/>
    </source>
</evidence>
<dbReference type="EMBL" id="CACRTK010000030">
    <property type="protein sequence ID" value="VYT73695.1"/>
    <property type="molecule type" value="Genomic_DNA"/>
</dbReference>
<organism evidence="1">
    <name type="scientific">Lacticaseibacillus rhamnosus</name>
    <name type="common">Lactobacillus rhamnosus</name>
    <dbReference type="NCBI Taxonomy" id="47715"/>
    <lineage>
        <taxon>Bacteria</taxon>
        <taxon>Bacillati</taxon>
        <taxon>Bacillota</taxon>
        <taxon>Bacilli</taxon>
        <taxon>Lactobacillales</taxon>
        <taxon>Lactobacillaceae</taxon>
        <taxon>Lacticaseibacillus</taxon>
    </lineage>
</organism>
<sequence length="37" mass="4282">MNCEGKSNILLCLYGDYVHIFQIGLELLKKLVWLNVT</sequence>
<name>A0A6N2Z2R4_LACRH</name>
<accession>A0A6N2Z2R4</accession>